<dbReference type="EMBL" id="LHZT01000098">
    <property type="protein sequence ID" value="KXV59960.1"/>
    <property type="molecule type" value="Genomic_DNA"/>
</dbReference>
<reference evidence="2 3" key="1">
    <citation type="submission" date="2015-06" db="EMBL/GenBank/DDBJ databases">
        <title>Improved classification and identification of acetic acid bacteria using matrix-assisted laser desorption/ionization time-of-flight mass spectrometry; Gluconobacter nephelii and Gluconobacter uchimurae are later heterotypic synonyms of Gluconobacter japonicus and Gluconobacter oxydans, respectively.</title>
        <authorList>
            <person name="Li L."/>
            <person name="Cleenwerck I."/>
            <person name="De Vuyst L."/>
            <person name="Vandamme P."/>
        </authorList>
    </citation>
    <scope>NUCLEOTIDE SEQUENCE [LARGE SCALE GENOMIC DNA]</scope>
    <source>
        <strain evidence="2 3">LMG 1663</strain>
    </source>
</reference>
<protein>
    <submittedName>
        <fullName evidence="2">Uncharacterized protein</fullName>
    </submittedName>
</protein>
<sequence>MTTPTNWPNPERPGVPPNPERDGLYAMRIDEKFIVRYWTATRQHYSLVPGWENGISPSDASVFTFCGEILAPAQISEMLAAERERIKGMVARTCNLGNIITASQRNMIIAGIDSETAIRNLGAAP</sequence>
<gene>
    <name evidence="2" type="ORF">AD947_03095</name>
</gene>
<dbReference type="Proteomes" id="UP000075411">
    <property type="component" value="Unassembled WGS sequence"/>
</dbReference>
<evidence type="ECO:0000313" key="3">
    <source>
        <dbReference type="Proteomes" id="UP000075411"/>
    </source>
</evidence>
<name>A0A149U3K7_9PROT</name>
<dbReference type="AlphaFoldDB" id="A0A149U3K7"/>
<accession>A0A149U3K7</accession>
<comment type="caution">
    <text evidence="2">The sequence shown here is derived from an EMBL/GenBank/DDBJ whole genome shotgun (WGS) entry which is preliminary data.</text>
</comment>
<dbReference type="RefSeq" id="WP_061487457.1">
    <property type="nucleotide sequence ID" value="NZ_LHZT01000098.1"/>
</dbReference>
<proteinExistence type="predicted"/>
<feature type="region of interest" description="Disordered" evidence="1">
    <location>
        <begin position="1"/>
        <end position="22"/>
    </location>
</feature>
<dbReference type="PATRIC" id="fig|104102.12.peg.818"/>
<evidence type="ECO:0000256" key="1">
    <source>
        <dbReference type="SAM" id="MobiDB-lite"/>
    </source>
</evidence>
<evidence type="ECO:0000313" key="2">
    <source>
        <dbReference type="EMBL" id="KXV59960.1"/>
    </source>
</evidence>
<dbReference type="OrthoDB" id="7226430at2"/>
<organism evidence="2 3">
    <name type="scientific">Acetobacter tropicalis</name>
    <dbReference type="NCBI Taxonomy" id="104102"/>
    <lineage>
        <taxon>Bacteria</taxon>
        <taxon>Pseudomonadati</taxon>
        <taxon>Pseudomonadota</taxon>
        <taxon>Alphaproteobacteria</taxon>
        <taxon>Acetobacterales</taxon>
        <taxon>Acetobacteraceae</taxon>
        <taxon>Acetobacter</taxon>
    </lineage>
</organism>